<keyword evidence="9" id="KW-1185">Reference proteome</keyword>
<evidence type="ECO:0000256" key="3">
    <source>
        <dbReference type="ARBA" id="ARBA00022670"/>
    </source>
</evidence>
<keyword evidence="2 7" id="KW-0031">Aminopeptidase</keyword>
<proteinExistence type="inferred from homology"/>
<evidence type="ECO:0000313" key="9">
    <source>
        <dbReference type="Proteomes" id="UP000199666"/>
    </source>
</evidence>
<dbReference type="RefSeq" id="WP_090997216.1">
    <property type="nucleotide sequence ID" value="NZ_FOPP01000012.1"/>
</dbReference>
<dbReference type="GO" id="GO:0006508">
    <property type="term" value="P:proteolysis"/>
    <property type="evidence" value="ECO:0007669"/>
    <property type="project" value="UniProtKB-KW"/>
</dbReference>
<dbReference type="EMBL" id="FOPP01000012">
    <property type="protein sequence ID" value="SFH43182.1"/>
    <property type="molecule type" value="Genomic_DNA"/>
</dbReference>
<dbReference type="PANTHER" id="PTHR38469">
    <property type="entry name" value="PERIPLASMIC PEPTIDASE SUBFAMILY S1B"/>
    <property type="match status" value="1"/>
</dbReference>
<dbReference type="GO" id="GO:0008239">
    <property type="term" value="F:dipeptidyl-peptidase activity"/>
    <property type="evidence" value="ECO:0007669"/>
    <property type="project" value="UniProtKB-UniRule"/>
</dbReference>
<protein>
    <recommendedName>
        <fullName evidence="7">Dipeptidyl-peptidase</fullName>
        <ecNumber evidence="7">3.4.14.-</ecNumber>
    </recommendedName>
</protein>
<dbReference type="AlphaFoldDB" id="A0A1I2ZZ59"/>
<name>A0A1I2ZZ59_9SPHI</name>
<dbReference type="GO" id="GO:0043171">
    <property type="term" value="P:peptide catabolic process"/>
    <property type="evidence" value="ECO:0007669"/>
    <property type="project" value="UniProtKB-UniRule"/>
</dbReference>
<keyword evidence="3 7" id="KW-0645">Protease</keyword>
<dbReference type="Pfam" id="PF10459">
    <property type="entry name" value="Peptidase_S46"/>
    <property type="match status" value="1"/>
</dbReference>
<evidence type="ECO:0000256" key="4">
    <source>
        <dbReference type="ARBA" id="ARBA00022729"/>
    </source>
</evidence>
<evidence type="ECO:0000256" key="6">
    <source>
        <dbReference type="ARBA" id="ARBA00022825"/>
    </source>
</evidence>
<evidence type="ECO:0000256" key="5">
    <source>
        <dbReference type="ARBA" id="ARBA00022801"/>
    </source>
</evidence>
<accession>A0A1I2ZZ59</accession>
<gene>
    <name evidence="8" type="ORF">SAMN04489864_11246</name>
</gene>
<dbReference type="Proteomes" id="UP000199666">
    <property type="component" value="Unassembled WGS sequence"/>
</dbReference>
<evidence type="ECO:0000313" key="8">
    <source>
        <dbReference type="EMBL" id="SFH43182.1"/>
    </source>
</evidence>
<keyword evidence="5 7" id="KW-0378">Hydrolase</keyword>
<organism evidence="8 9">
    <name type="scientific">Pedobacter insulae</name>
    <dbReference type="NCBI Taxonomy" id="414048"/>
    <lineage>
        <taxon>Bacteria</taxon>
        <taxon>Pseudomonadati</taxon>
        <taxon>Bacteroidota</taxon>
        <taxon>Sphingobacteriia</taxon>
        <taxon>Sphingobacteriales</taxon>
        <taxon>Sphingobacteriaceae</taxon>
        <taxon>Pedobacter</taxon>
    </lineage>
</organism>
<evidence type="ECO:0000256" key="7">
    <source>
        <dbReference type="RuleBase" id="RU366067"/>
    </source>
</evidence>
<keyword evidence="6 7" id="KW-0720">Serine protease</keyword>
<reference evidence="8 9" key="1">
    <citation type="submission" date="2016-10" db="EMBL/GenBank/DDBJ databases">
        <authorList>
            <person name="de Groot N.N."/>
        </authorList>
    </citation>
    <scope>NUCLEOTIDE SEQUENCE [LARGE SCALE GENOMIC DNA]</scope>
    <source>
        <strain evidence="8 9">DSM 18684</strain>
    </source>
</reference>
<comment type="function">
    <text evidence="7">Catalyzes the removal of dipeptides from the N-terminus of oligopeptides.</text>
</comment>
<dbReference type="EC" id="3.4.14.-" evidence="7"/>
<dbReference type="InterPro" id="IPR019500">
    <property type="entry name" value="Pep_S46"/>
</dbReference>
<dbReference type="InterPro" id="IPR009003">
    <property type="entry name" value="Peptidase_S1_PA"/>
</dbReference>
<sequence length="725" mass="82346">MIKSKEQELTSKEQGLRIAKSPSKLGWFLLSLMFFALMGNVRADEGMWLLSLLKKNNAEQMKALGLKIPIEKIVSEDGALSESVVGFGMSATASIISGTGLVLTNYHCAYSAIQQYVTPTNDIFQNGFWAATMTQELPVHDLIITVNKKILDISDEVRAEMQAKNARQAIDAVTRKYQQKYPSNKVLLKSYKNNTMFVMFLQLQYKDVRLVGVAPKNVTKFGGETDNFMWPRYSADFAYFRIYTDKNGAPAAYAKTNIPLVTKNYLHISTAGYQKNDFAMSMGYPGMSDRNATSYKISEKTQALNPPLIAVRKLRQAIWLEEMDKSPLLKQLYAEQYATSANYYKNAIGMNLWIDKLKIVSNKEKEEHQWQDWISKDQSKQAMYGNALQDLRKLIEENSPYQRALTYYTEGFATPGVLNFIVGFGKSFQDYTANIKIRHSLQKDLTSTAKSHYMNFHIDVDKRITKAILKLLIDSLPTNLQPAYFTVKNLHSAASIDQYIDEIYHQSVFGDSNKLQAWLNNPVIAINNDPLMQLGEAIEAKRREVFSTCSSNSNKAYRYSAAYTNSLADYKANAYYPDADRTLRLSYGTISDLHLDGKTIPYQTTFGGLIATAKNSTNKDYFLHRKLEEMWQTKDFGKYGMNGDMPVCFVTNGDVTGGNSGSPMLDAYGKITGLVFDCNWESMTREFNFEKDLHKVICVDIRYMLLITEKFSTTKRIMEEIEKAN</sequence>
<dbReference type="PANTHER" id="PTHR38469:SF1">
    <property type="entry name" value="PERIPLASMIC PEPTIDASE SUBFAMILY S1B"/>
    <property type="match status" value="1"/>
</dbReference>
<dbReference type="SUPFAM" id="SSF50494">
    <property type="entry name" value="Trypsin-like serine proteases"/>
    <property type="match status" value="1"/>
</dbReference>
<dbReference type="OrthoDB" id="9805367at2"/>
<dbReference type="STRING" id="414048.SAMN04489864_11246"/>
<evidence type="ECO:0000256" key="1">
    <source>
        <dbReference type="ARBA" id="ARBA00010491"/>
    </source>
</evidence>
<evidence type="ECO:0000256" key="2">
    <source>
        <dbReference type="ARBA" id="ARBA00022438"/>
    </source>
</evidence>
<comment type="similarity">
    <text evidence="1 7">Belongs to the peptidase S46 family.</text>
</comment>
<dbReference type="GO" id="GO:0070009">
    <property type="term" value="F:serine-type aminopeptidase activity"/>
    <property type="evidence" value="ECO:0007669"/>
    <property type="project" value="UniProtKB-UniRule"/>
</dbReference>
<keyword evidence="4" id="KW-0732">Signal</keyword>